<proteinExistence type="predicted"/>
<evidence type="ECO:0000313" key="1">
    <source>
        <dbReference type="EMBL" id="MCI60403.1"/>
    </source>
</evidence>
<reference evidence="1 2" key="1">
    <citation type="journal article" date="2018" name="Front. Plant Sci.">
        <title>Red Clover (Trifolium pratense) and Zigzag Clover (T. medium) - A Picture of Genomic Similarities and Differences.</title>
        <authorList>
            <person name="Dluhosova J."/>
            <person name="Istvanek J."/>
            <person name="Nedelnik J."/>
            <person name="Repkova J."/>
        </authorList>
    </citation>
    <scope>NUCLEOTIDE SEQUENCE [LARGE SCALE GENOMIC DNA]</scope>
    <source>
        <strain evidence="2">cv. 10/8</strain>
        <tissue evidence="1">Leaf</tissue>
    </source>
</reference>
<dbReference type="EMBL" id="LXQA010580784">
    <property type="protein sequence ID" value="MCI60403.1"/>
    <property type="molecule type" value="Genomic_DNA"/>
</dbReference>
<protein>
    <submittedName>
        <fullName evidence="1">Uncharacterized protein</fullName>
    </submittedName>
</protein>
<comment type="caution">
    <text evidence="1">The sequence shown here is derived from an EMBL/GenBank/DDBJ whole genome shotgun (WGS) entry which is preliminary data.</text>
</comment>
<dbReference type="Proteomes" id="UP000265520">
    <property type="component" value="Unassembled WGS sequence"/>
</dbReference>
<name>A0A392TGZ9_9FABA</name>
<keyword evidence="2" id="KW-1185">Reference proteome</keyword>
<accession>A0A392TGZ9</accession>
<sequence>MASMWDVEGQILSLLCP</sequence>
<organism evidence="1 2">
    <name type="scientific">Trifolium medium</name>
    <dbReference type="NCBI Taxonomy" id="97028"/>
    <lineage>
        <taxon>Eukaryota</taxon>
        <taxon>Viridiplantae</taxon>
        <taxon>Streptophyta</taxon>
        <taxon>Embryophyta</taxon>
        <taxon>Tracheophyta</taxon>
        <taxon>Spermatophyta</taxon>
        <taxon>Magnoliopsida</taxon>
        <taxon>eudicotyledons</taxon>
        <taxon>Gunneridae</taxon>
        <taxon>Pentapetalae</taxon>
        <taxon>rosids</taxon>
        <taxon>fabids</taxon>
        <taxon>Fabales</taxon>
        <taxon>Fabaceae</taxon>
        <taxon>Papilionoideae</taxon>
        <taxon>50 kb inversion clade</taxon>
        <taxon>NPAAA clade</taxon>
        <taxon>Hologalegina</taxon>
        <taxon>IRL clade</taxon>
        <taxon>Trifolieae</taxon>
        <taxon>Trifolium</taxon>
    </lineage>
</organism>
<dbReference type="AlphaFoldDB" id="A0A392TGZ9"/>
<evidence type="ECO:0000313" key="2">
    <source>
        <dbReference type="Proteomes" id="UP000265520"/>
    </source>
</evidence>
<feature type="non-terminal residue" evidence="1">
    <location>
        <position position="17"/>
    </location>
</feature>